<dbReference type="PANTHER" id="PTHR43038:SF3">
    <property type="entry name" value="ABC TRANSPORTER G FAMILY MEMBER 20 ISOFORM X1"/>
    <property type="match status" value="1"/>
</dbReference>
<dbReference type="GO" id="GO:0005524">
    <property type="term" value="F:ATP binding"/>
    <property type="evidence" value="ECO:0007669"/>
    <property type="project" value="UniProtKB-KW"/>
</dbReference>
<proteinExistence type="predicted"/>
<dbReference type="InterPro" id="IPR003439">
    <property type="entry name" value="ABC_transporter-like_ATP-bd"/>
</dbReference>
<dbReference type="KEGG" id="tper:IWA51_06560"/>
<dbReference type="SMART" id="SM00382">
    <property type="entry name" value="AAA"/>
    <property type="match status" value="1"/>
</dbReference>
<gene>
    <name evidence="4" type="ORF">IWA51_06560</name>
</gene>
<name>A0A7T3RBB2_9SPIR</name>
<sequence>MLNESICVSSFTKIYSAKTRPACDNLDFSADTGSVTGILGPNGAGKSTLLKALSGVHYPTSGFVSVFGLSEPAQIRKTAGFVPEVPQLDRSLTVKETLFFEAALYGLEKDEAVRSVEKVTEECSLGDVFSKRISSLSKGYCQRVSLAKALCHNPRLLILDEFSGGLDPAQAASVRKTIACYAKKNAVILSTHRIEEAERLCSKIYILSAGTVLASGTAAEISTSCGCSTLEEAYLKLCGTNAGGGSEE</sequence>
<dbReference type="AlphaFoldDB" id="A0A7T3RBB2"/>
<accession>A0A7T3RBB2</accession>
<keyword evidence="2 4" id="KW-0067">ATP-binding</keyword>
<dbReference type="Pfam" id="PF00005">
    <property type="entry name" value="ABC_tran"/>
    <property type="match status" value="1"/>
</dbReference>
<dbReference type="PANTHER" id="PTHR43038">
    <property type="entry name" value="ATP-BINDING CASSETTE, SUB-FAMILY H, MEMBER 1"/>
    <property type="match status" value="1"/>
</dbReference>
<evidence type="ECO:0000313" key="4">
    <source>
        <dbReference type="EMBL" id="QPZ99945.1"/>
    </source>
</evidence>
<dbReference type="RefSeq" id="WP_198441848.1">
    <property type="nucleotide sequence ID" value="NZ_CBCSHE010000003.1"/>
</dbReference>
<dbReference type="EMBL" id="CP064936">
    <property type="protein sequence ID" value="QPZ99945.1"/>
    <property type="molecule type" value="Genomic_DNA"/>
</dbReference>
<keyword evidence="1" id="KW-0547">Nucleotide-binding</keyword>
<dbReference type="GO" id="GO:0016887">
    <property type="term" value="F:ATP hydrolysis activity"/>
    <property type="evidence" value="ECO:0007669"/>
    <property type="project" value="InterPro"/>
</dbReference>
<dbReference type="Gene3D" id="3.40.50.300">
    <property type="entry name" value="P-loop containing nucleotide triphosphate hydrolases"/>
    <property type="match status" value="1"/>
</dbReference>
<evidence type="ECO:0000259" key="3">
    <source>
        <dbReference type="PROSITE" id="PS50893"/>
    </source>
</evidence>
<dbReference type="PROSITE" id="PS50893">
    <property type="entry name" value="ABC_TRANSPORTER_2"/>
    <property type="match status" value="1"/>
</dbReference>
<evidence type="ECO:0000313" key="5">
    <source>
        <dbReference type="Proteomes" id="UP000595224"/>
    </source>
</evidence>
<keyword evidence="5" id="KW-1185">Reference proteome</keyword>
<feature type="domain" description="ABC transporter" evidence="3">
    <location>
        <begin position="6"/>
        <end position="234"/>
    </location>
</feature>
<dbReference type="Proteomes" id="UP000595224">
    <property type="component" value="Chromosome"/>
</dbReference>
<evidence type="ECO:0000256" key="2">
    <source>
        <dbReference type="ARBA" id="ARBA00022840"/>
    </source>
</evidence>
<dbReference type="InterPro" id="IPR003593">
    <property type="entry name" value="AAA+_ATPase"/>
</dbReference>
<dbReference type="SUPFAM" id="SSF52540">
    <property type="entry name" value="P-loop containing nucleoside triphosphate hydrolases"/>
    <property type="match status" value="1"/>
</dbReference>
<dbReference type="InterPro" id="IPR027417">
    <property type="entry name" value="P-loop_NTPase"/>
</dbReference>
<reference evidence="4 5" key="1">
    <citation type="submission" date="2020-11" db="EMBL/GenBank/DDBJ databases">
        <title>Treponema Peruensis nv. sp., first commensal Treponema isolated from human feces.</title>
        <authorList>
            <person name="Belkhou C."/>
            <person name="Raes J."/>
        </authorList>
    </citation>
    <scope>NUCLEOTIDE SEQUENCE [LARGE SCALE GENOMIC DNA]</scope>
    <source>
        <strain evidence="4 5">RCC2812</strain>
    </source>
</reference>
<evidence type="ECO:0000256" key="1">
    <source>
        <dbReference type="ARBA" id="ARBA00022741"/>
    </source>
</evidence>
<organism evidence="4 5">
    <name type="scientific">Treponema peruense</name>
    <dbReference type="NCBI Taxonomy" id="2787628"/>
    <lineage>
        <taxon>Bacteria</taxon>
        <taxon>Pseudomonadati</taxon>
        <taxon>Spirochaetota</taxon>
        <taxon>Spirochaetia</taxon>
        <taxon>Spirochaetales</taxon>
        <taxon>Treponemataceae</taxon>
        <taxon>Treponema</taxon>
    </lineage>
</organism>
<protein>
    <submittedName>
        <fullName evidence="4">ABC transporter ATP-binding protein</fullName>
    </submittedName>
</protein>